<dbReference type="EMBL" id="CVRI01000020">
    <property type="protein sequence ID" value="CRK90561.1"/>
    <property type="molecule type" value="Genomic_DNA"/>
</dbReference>
<sequence>MKVPTSPKTSVNVGYLNHCYEFMATIQQRYTRVLIKERKSDKDKTGTTATTSSKYFLNNNTKQSKKCISSNNYIKHIDNNSASNRA</sequence>
<keyword evidence="2" id="KW-1185">Reference proteome</keyword>
<protein>
    <submittedName>
        <fullName evidence="1">CLUMA_CG004264, isoform A</fullName>
    </submittedName>
</protein>
<proteinExistence type="predicted"/>
<dbReference type="AlphaFoldDB" id="A0A1J1HWQ9"/>
<gene>
    <name evidence="1" type="ORF">CLUMA_CG004264</name>
</gene>
<dbReference type="Proteomes" id="UP000183832">
    <property type="component" value="Unassembled WGS sequence"/>
</dbReference>
<name>A0A1J1HWQ9_9DIPT</name>
<reference evidence="1 2" key="1">
    <citation type="submission" date="2015-04" db="EMBL/GenBank/DDBJ databases">
        <authorList>
            <person name="Syromyatnikov M.Y."/>
            <person name="Popov V.N."/>
        </authorList>
    </citation>
    <scope>NUCLEOTIDE SEQUENCE [LARGE SCALE GENOMIC DNA]</scope>
</reference>
<evidence type="ECO:0000313" key="2">
    <source>
        <dbReference type="Proteomes" id="UP000183832"/>
    </source>
</evidence>
<accession>A0A1J1HWQ9</accession>
<organism evidence="1 2">
    <name type="scientific">Clunio marinus</name>
    <dbReference type="NCBI Taxonomy" id="568069"/>
    <lineage>
        <taxon>Eukaryota</taxon>
        <taxon>Metazoa</taxon>
        <taxon>Ecdysozoa</taxon>
        <taxon>Arthropoda</taxon>
        <taxon>Hexapoda</taxon>
        <taxon>Insecta</taxon>
        <taxon>Pterygota</taxon>
        <taxon>Neoptera</taxon>
        <taxon>Endopterygota</taxon>
        <taxon>Diptera</taxon>
        <taxon>Nematocera</taxon>
        <taxon>Chironomoidea</taxon>
        <taxon>Chironomidae</taxon>
        <taxon>Clunio</taxon>
    </lineage>
</organism>
<evidence type="ECO:0000313" key="1">
    <source>
        <dbReference type="EMBL" id="CRK90561.1"/>
    </source>
</evidence>